<keyword evidence="3" id="KW-1185">Reference proteome</keyword>
<dbReference type="Gene3D" id="3.10.450.50">
    <property type="match status" value="1"/>
</dbReference>
<evidence type="ECO:0000313" key="2">
    <source>
        <dbReference type="EMBL" id="PSL23338.1"/>
    </source>
</evidence>
<dbReference type="SUPFAM" id="SSF54427">
    <property type="entry name" value="NTF2-like"/>
    <property type="match status" value="1"/>
</dbReference>
<dbReference type="OrthoDB" id="9814425at2"/>
<organism evidence="2 3">
    <name type="scientific">Chitinophaga ginsengisoli</name>
    <dbReference type="NCBI Taxonomy" id="363837"/>
    <lineage>
        <taxon>Bacteria</taxon>
        <taxon>Pseudomonadati</taxon>
        <taxon>Bacteroidota</taxon>
        <taxon>Chitinophagia</taxon>
        <taxon>Chitinophagales</taxon>
        <taxon>Chitinophagaceae</taxon>
        <taxon>Chitinophaga</taxon>
    </lineage>
</organism>
<dbReference type="RefSeq" id="WP_106605451.1">
    <property type="nucleotide sequence ID" value="NZ_PYGK01000018.1"/>
</dbReference>
<dbReference type="InterPro" id="IPR032710">
    <property type="entry name" value="NTF2-like_dom_sf"/>
</dbReference>
<name>A0A2P8FNN6_9BACT</name>
<evidence type="ECO:0000313" key="3">
    <source>
        <dbReference type="Proteomes" id="UP000240978"/>
    </source>
</evidence>
<evidence type="ECO:0000259" key="1">
    <source>
        <dbReference type="Pfam" id="PF14534"/>
    </source>
</evidence>
<protein>
    <submittedName>
        <fullName evidence="2">Ketosteroid isomerase-like protein</fullName>
    </submittedName>
</protein>
<gene>
    <name evidence="2" type="ORF">CLV42_11854</name>
</gene>
<accession>A0A2P8FNN6</accession>
<dbReference type="EMBL" id="PYGK01000018">
    <property type="protein sequence ID" value="PSL23338.1"/>
    <property type="molecule type" value="Genomic_DNA"/>
</dbReference>
<comment type="caution">
    <text evidence="2">The sequence shown here is derived from an EMBL/GenBank/DDBJ whole genome shotgun (WGS) entry which is preliminary data.</text>
</comment>
<dbReference type="Proteomes" id="UP000240978">
    <property type="component" value="Unassembled WGS sequence"/>
</dbReference>
<dbReference type="GO" id="GO:0016853">
    <property type="term" value="F:isomerase activity"/>
    <property type="evidence" value="ECO:0007669"/>
    <property type="project" value="UniProtKB-KW"/>
</dbReference>
<dbReference type="AlphaFoldDB" id="A0A2P8FNN6"/>
<reference evidence="2 3" key="1">
    <citation type="submission" date="2018-03" db="EMBL/GenBank/DDBJ databases">
        <title>Genomic Encyclopedia of Archaeal and Bacterial Type Strains, Phase II (KMG-II): from individual species to whole genera.</title>
        <authorList>
            <person name="Goeker M."/>
        </authorList>
    </citation>
    <scope>NUCLEOTIDE SEQUENCE [LARGE SCALE GENOMIC DNA]</scope>
    <source>
        <strain evidence="2 3">DSM 18107</strain>
    </source>
</reference>
<sequence>MDHFDISQVQEIIEQNHLAYDENFAKGDATEFAKHYTRDACIFPTHYPKMCGTDAINAFFKGAFQLGIRNIKLTCHEVMGGPEIVTETGKVELFMEDNICVFKGKFVLIWKQENVQWKMHRDIWNIDTPAETKH</sequence>
<keyword evidence="2" id="KW-0413">Isomerase</keyword>
<dbReference type="InterPro" id="IPR027843">
    <property type="entry name" value="DUF4440"/>
</dbReference>
<feature type="domain" description="DUF4440" evidence="1">
    <location>
        <begin position="13"/>
        <end position="119"/>
    </location>
</feature>
<proteinExistence type="predicted"/>
<dbReference type="Pfam" id="PF14534">
    <property type="entry name" value="DUF4440"/>
    <property type="match status" value="1"/>
</dbReference>